<keyword evidence="1" id="KW-0602">Photosynthesis</keyword>
<keyword evidence="2" id="KW-1133">Transmembrane helix</keyword>
<dbReference type="EMBL" id="LMTZ01000148">
    <property type="protein sequence ID" value="KST62900.1"/>
    <property type="molecule type" value="Genomic_DNA"/>
</dbReference>
<gene>
    <name evidence="4" type="ORF">BC008_11040</name>
    <name evidence="5" type="ORF">BC008_11325</name>
</gene>
<evidence type="ECO:0000259" key="3">
    <source>
        <dbReference type="PROSITE" id="PS51002"/>
    </source>
</evidence>
<dbReference type="AlphaFoldDB" id="A0A0V7ZE69"/>
<dbReference type="GO" id="GO:0016020">
    <property type="term" value="C:membrane"/>
    <property type="evidence" value="ECO:0007669"/>
    <property type="project" value="InterPro"/>
</dbReference>
<sequence length="219" mass="24271">MQINQFDWVIRRIATILSVVVLTLSLIAAFSGILLSFYYEPTAGGAYTSLEAITLQVPYGWFFRKIHSLAGNGIIAIALIQIVVMFLGRQFRRSWLGAWISGILLALTAIGLSWTAIILAWTQEGYWRFNIELGTIQAIPLVGVWLKNILTGGGAINSVTIQHLYTIHSYLLSVGVVVLAVVHLSSLIWQEKQMRAKNGVSVEERERLNQAVDVSLAES</sequence>
<dbReference type="GO" id="GO:0015979">
    <property type="term" value="P:photosynthesis"/>
    <property type="evidence" value="ECO:0007669"/>
    <property type="project" value="UniProtKB-KW"/>
</dbReference>
<feature type="transmembrane region" description="Helical" evidence="2">
    <location>
        <begin position="167"/>
        <end position="189"/>
    </location>
</feature>
<feature type="transmembrane region" description="Helical" evidence="2">
    <location>
        <begin position="95"/>
        <end position="121"/>
    </location>
</feature>
<organism evidence="4 6">
    <name type="scientific">Mastigocoleus testarum BC008</name>
    <dbReference type="NCBI Taxonomy" id="371196"/>
    <lineage>
        <taxon>Bacteria</taxon>
        <taxon>Bacillati</taxon>
        <taxon>Cyanobacteriota</taxon>
        <taxon>Cyanophyceae</taxon>
        <taxon>Nostocales</taxon>
        <taxon>Hapalosiphonaceae</taxon>
        <taxon>Mastigocoleus</taxon>
    </lineage>
</organism>
<protein>
    <submittedName>
        <fullName evidence="4">Cytochrome B6</fullName>
    </submittedName>
</protein>
<dbReference type="GO" id="GO:0009055">
    <property type="term" value="F:electron transfer activity"/>
    <property type="evidence" value="ECO:0007669"/>
    <property type="project" value="InterPro"/>
</dbReference>
<keyword evidence="6" id="KW-1185">Reference proteome</keyword>
<dbReference type="Gene3D" id="1.20.810.10">
    <property type="entry name" value="Cytochrome Bc1 Complex, Chain C"/>
    <property type="match status" value="1"/>
</dbReference>
<dbReference type="RefSeq" id="WP_027841738.1">
    <property type="nucleotide sequence ID" value="NZ_LMTZ01000148.1"/>
</dbReference>
<keyword evidence="2" id="KW-0472">Membrane</keyword>
<dbReference type="PANTHER" id="PTHR19271:SF16">
    <property type="entry name" value="CYTOCHROME B"/>
    <property type="match status" value="1"/>
</dbReference>
<name>A0A0V7ZE69_9CYAN</name>
<dbReference type="GO" id="GO:0016491">
    <property type="term" value="F:oxidoreductase activity"/>
    <property type="evidence" value="ECO:0007669"/>
    <property type="project" value="InterPro"/>
</dbReference>
<dbReference type="SUPFAM" id="SSF81342">
    <property type="entry name" value="Transmembrane di-heme cytochromes"/>
    <property type="match status" value="1"/>
</dbReference>
<dbReference type="EMBL" id="LMTZ01000149">
    <property type="protein sequence ID" value="KST62848.1"/>
    <property type="molecule type" value="Genomic_DNA"/>
</dbReference>
<evidence type="ECO:0000256" key="1">
    <source>
        <dbReference type="ARBA" id="ARBA00022531"/>
    </source>
</evidence>
<feature type="transmembrane region" description="Helical" evidence="2">
    <location>
        <begin position="69"/>
        <end position="88"/>
    </location>
</feature>
<evidence type="ECO:0000313" key="5">
    <source>
        <dbReference type="EMBL" id="KST62900.1"/>
    </source>
</evidence>
<dbReference type="PROSITE" id="PS51002">
    <property type="entry name" value="CYTB_NTER"/>
    <property type="match status" value="1"/>
</dbReference>
<reference evidence="4 6" key="1">
    <citation type="journal article" date="2015" name="Genome Announc.">
        <title>Draft Genome of the Euendolithic (true boring) Cyanobacterium Mastigocoleus testarum strain BC008.</title>
        <authorList>
            <person name="Guida B.S."/>
            <person name="Garcia-Pichel F."/>
        </authorList>
    </citation>
    <scope>NUCLEOTIDE SEQUENCE [LARGE SCALE GENOMIC DNA]</scope>
    <source>
        <strain evidence="4 6">BC008</strain>
    </source>
</reference>
<comment type="caution">
    <text evidence="4">The sequence shown here is derived from an EMBL/GenBank/DDBJ whole genome shotgun (WGS) entry which is preliminary data.</text>
</comment>
<accession>A0A0V7ZE69</accession>
<evidence type="ECO:0000256" key="2">
    <source>
        <dbReference type="SAM" id="Phobius"/>
    </source>
</evidence>
<dbReference type="GO" id="GO:0022904">
    <property type="term" value="P:respiratory electron transport chain"/>
    <property type="evidence" value="ECO:0007669"/>
    <property type="project" value="InterPro"/>
</dbReference>
<dbReference type="PANTHER" id="PTHR19271">
    <property type="entry name" value="CYTOCHROME B"/>
    <property type="match status" value="1"/>
</dbReference>
<evidence type="ECO:0000313" key="6">
    <source>
        <dbReference type="Proteomes" id="UP000053372"/>
    </source>
</evidence>
<feature type="domain" description="Cytochrome b/b6 N-terminal region profile" evidence="3">
    <location>
        <begin position="1"/>
        <end position="196"/>
    </location>
</feature>
<dbReference type="Pfam" id="PF00033">
    <property type="entry name" value="Cytochrome_B"/>
    <property type="match status" value="1"/>
</dbReference>
<evidence type="ECO:0000313" key="4">
    <source>
        <dbReference type="EMBL" id="KST62848.1"/>
    </source>
</evidence>
<dbReference type="OrthoDB" id="9804503at2"/>
<proteinExistence type="predicted"/>
<feature type="transmembrane region" description="Helical" evidence="2">
    <location>
        <begin position="12"/>
        <end position="39"/>
    </location>
</feature>
<dbReference type="InterPro" id="IPR027387">
    <property type="entry name" value="Cytb/b6-like_sf"/>
</dbReference>
<dbReference type="InterPro" id="IPR005797">
    <property type="entry name" value="Cyt_b/b6_N"/>
</dbReference>
<dbReference type="InterPro" id="IPR016174">
    <property type="entry name" value="Di-haem_cyt_TM"/>
</dbReference>
<keyword evidence="2" id="KW-0812">Transmembrane</keyword>
<dbReference type="Proteomes" id="UP000053372">
    <property type="component" value="Unassembled WGS sequence"/>
</dbReference>